<dbReference type="GO" id="GO:0006406">
    <property type="term" value="P:mRNA export from nucleus"/>
    <property type="evidence" value="ECO:0007669"/>
    <property type="project" value="TreeGrafter"/>
</dbReference>
<keyword evidence="3" id="KW-0653">Protein transport</keyword>
<evidence type="ECO:0000256" key="4">
    <source>
        <dbReference type="ARBA" id="ARBA00023010"/>
    </source>
</evidence>
<feature type="region of interest" description="Disordered" evidence="8">
    <location>
        <begin position="45"/>
        <end position="71"/>
    </location>
</feature>
<keyword evidence="1 7" id="KW-0813">Transport</keyword>
<keyword evidence="2" id="KW-0509">mRNA transport</keyword>
<dbReference type="GO" id="GO:0031965">
    <property type="term" value="C:nuclear membrane"/>
    <property type="evidence" value="ECO:0007669"/>
    <property type="project" value="UniProtKB-SubCell"/>
</dbReference>
<evidence type="ECO:0000313" key="9">
    <source>
        <dbReference type="EMBL" id="GFH49352.1"/>
    </source>
</evidence>
<keyword evidence="4 7" id="KW-0811">Translocation</keyword>
<dbReference type="GO" id="GO:0000973">
    <property type="term" value="P:post-transcriptional tethering of RNA polymerase II gene DNA at nuclear periphery"/>
    <property type="evidence" value="ECO:0007669"/>
    <property type="project" value="TreeGrafter"/>
</dbReference>
<evidence type="ECO:0000256" key="5">
    <source>
        <dbReference type="ARBA" id="ARBA00023132"/>
    </source>
</evidence>
<feature type="compositionally biased region" description="Polar residues" evidence="8">
    <location>
        <begin position="55"/>
        <end position="71"/>
    </location>
</feature>
<comment type="function">
    <text evidence="7">Functions as a component of the nuclear pore complex (NPC).</text>
</comment>
<dbReference type="Proteomes" id="UP001054902">
    <property type="component" value="Unassembled WGS sequence"/>
</dbReference>
<comment type="subcellular location">
    <subcellularLocation>
        <location evidence="7">Nucleus</location>
        <location evidence="7">Nuclear pore complex</location>
    </subcellularLocation>
    <subcellularLocation>
        <location evidence="7">Nucleus membrane</location>
    </subcellularLocation>
</comment>
<dbReference type="Pfam" id="PF04121">
    <property type="entry name" value="Nup84_Nup100"/>
    <property type="match status" value="1"/>
</dbReference>
<evidence type="ECO:0000256" key="8">
    <source>
        <dbReference type="SAM" id="MobiDB-lite"/>
    </source>
</evidence>
<dbReference type="Gene3D" id="1.10.3450.20">
    <property type="match status" value="1"/>
</dbReference>
<dbReference type="Gene3D" id="1.20.190.50">
    <property type="match status" value="1"/>
</dbReference>
<proteinExistence type="inferred from homology"/>
<evidence type="ECO:0000256" key="6">
    <source>
        <dbReference type="ARBA" id="ARBA00023242"/>
    </source>
</evidence>
<evidence type="ECO:0000256" key="1">
    <source>
        <dbReference type="ARBA" id="ARBA00022448"/>
    </source>
</evidence>
<keyword evidence="6 7" id="KW-0539">Nucleus</keyword>
<dbReference type="GO" id="GO:0006606">
    <property type="term" value="P:protein import into nucleus"/>
    <property type="evidence" value="ECO:0007669"/>
    <property type="project" value="TreeGrafter"/>
</dbReference>
<comment type="similarity">
    <text evidence="7">Belongs to the nucleoporin Nup84/Nup107 family.</text>
</comment>
<evidence type="ECO:0000256" key="2">
    <source>
        <dbReference type="ARBA" id="ARBA00022816"/>
    </source>
</evidence>
<keyword evidence="7" id="KW-0472">Membrane</keyword>
<keyword evidence="10" id="KW-1185">Reference proteome</keyword>
<dbReference type="PANTHER" id="PTHR13003:SF2">
    <property type="entry name" value="NUCLEAR PORE COMPLEX PROTEIN NUP107"/>
    <property type="match status" value="1"/>
</dbReference>
<organism evidence="9 10">
    <name type="scientific">Chaetoceros tenuissimus</name>
    <dbReference type="NCBI Taxonomy" id="426638"/>
    <lineage>
        <taxon>Eukaryota</taxon>
        <taxon>Sar</taxon>
        <taxon>Stramenopiles</taxon>
        <taxon>Ochrophyta</taxon>
        <taxon>Bacillariophyta</taxon>
        <taxon>Coscinodiscophyceae</taxon>
        <taxon>Chaetocerotophycidae</taxon>
        <taxon>Chaetocerotales</taxon>
        <taxon>Chaetocerotaceae</taxon>
        <taxon>Chaetoceros</taxon>
    </lineage>
</organism>
<dbReference type="InterPro" id="IPR007252">
    <property type="entry name" value="Nup84/Nup107"/>
</dbReference>
<comment type="caution">
    <text evidence="9">The sequence shown here is derived from an EMBL/GenBank/DDBJ whole genome shotgun (WGS) entry which is preliminary data.</text>
</comment>
<keyword evidence="5 7" id="KW-0906">Nuclear pore complex</keyword>
<gene>
    <name evidence="9" type="ORF">CTEN210_05828</name>
</gene>
<accession>A0AAD3H3L2</accession>
<evidence type="ECO:0000256" key="7">
    <source>
        <dbReference type="RuleBase" id="RU365072"/>
    </source>
</evidence>
<sequence>MFSERTSDAFAKLSAMGYGDDDDNTMDISDSYTSSYVSKRASGAFSPLKSAAKSPMQTPASTRLQTKPMSSVKKTPFSFQATQMSTPAAVPPTPASAQKPFAATAAESKSSVPSFVRQASLDGDYRPYHDALLSLLQSKSKPLSIHSQDPSLQYIYRLMTSVYSRSSQLKDSSIDPNISQNIQIKTNVEAAQKNLEQEGHLWALIGQLASESEYMLLHNPQPASVIQQEIQSFIQEILVDNHHLDPAAIKDLVESALLEEKSDVPTPPLVVKRRQIILDWIQSCHNRSLTRDDLSFLDDKENGKKGIMWKDTLEALKREQHSFMGGNESSSKMKEIHPDAPFLMAQSGVIQPFHGKDGDREVEFLQKCLLLMKAGRMEEMWDLCHVFGQPWRVAAWNGNSPHGYVSINNTDSEMAVDGEESKVCVGNPKRALWKRNMWEISRSLHKTLQQSGEGDVSLGSIVYEAAISAILADDSQTASKNPLLNNNWMDSVYVFYHGLQARFHELIYAAHNENRRKAAASNTSAIQAFGFSSISTKNTKYPMEGTQYKLEEDQQLHCTSEMSNVEETSFIGRLQANGNSGPVSLWEKLTYAFLSSSAESQKMLSNTLDRLLQSNLDKSIDDFESLLKFTLHLILFMESFVDDRDPVVSTFYSDTLASKRNDIITTYLEVLMEQKPLWEFTPLYASLLPEDILTESCTEFWKSCVFEEKDRRTLVKQAGEYFGEGVTITILRNVVKQSFDNMDGFHDLEVPGWLGDPAENDVYFDEELESSITHDDVRKMHSLRWLTFSPSHYADAIVCSNMLMRSFLLELPKALNVDAEDTLDDWTDHPKIYTAKVIESRFLPDDLLSVAEANDEEFEYSLEKHFVYDSISEHNALVQFLDGHIMYSNWKHVVQTSPDSIAVHIDERFEEESSEWKVAMNLEKISYIKNKRSVANAVINAAEQAREAIMNVLDFDNGWLQPLVDNNQMIVEKDSEASQRLEEMATLRSKLLPATVFLLFRVLDSTATWMESFIIDIHKTFLDDADDVIARITSKDSYEADGIENPFLPEYWYRKALLLANTVADRETKIAPSFSRGDLSYFMNMMAETSISLMALQDMKKST</sequence>
<dbReference type="GO" id="GO:0031080">
    <property type="term" value="C:nuclear pore outer ring"/>
    <property type="evidence" value="ECO:0007669"/>
    <property type="project" value="TreeGrafter"/>
</dbReference>
<protein>
    <recommendedName>
        <fullName evidence="7">Nuclear pore complex protein</fullName>
    </recommendedName>
</protein>
<dbReference type="EMBL" id="BLLK01000038">
    <property type="protein sequence ID" value="GFH49352.1"/>
    <property type="molecule type" value="Genomic_DNA"/>
</dbReference>
<comment type="subunit">
    <text evidence="7">Part of the nuclear pore complex (NPC).</text>
</comment>
<evidence type="ECO:0000256" key="3">
    <source>
        <dbReference type="ARBA" id="ARBA00022927"/>
    </source>
</evidence>
<name>A0AAD3H3L2_9STRA</name>
<dbReference type="AlphaFoldDB" id="A0AAD3H3L2"/>
<dbReference type="PANTHER" id="PTHR13003">
    <property type="entry name" value="NUP107-RELATED"/>
    <property type="match status" value="1"/>
</dbReference>
<reference evidence="9 10" key="1">
    <citation type="journal article" date="2021" name="Sci. Rep.">
        <title>The genome of the diatom Chaetoceros tenuissimus carries an ancient integrated fragment of an extant virus.</title>
        <authorList>
            <person name="Hongo Y."/>
            <person name="Kimura K."/>
            <person name="Takaki Y."/>
            <person name="Yoshida Y."/>
            <person name="Baba S."/>
            <person name="Kobayashi G."/>
            <person name="Nagasaki K."/>
            <person name="Hano T."/>
            <person name="Tomaru Y."/>
        </authorList>
    </citation>
    <scope>NUCLEOTIDE SEQUENCE [LARGE SCALE GENOMIC DNA]</scope>
    <source>
        <strain evidence="9 10">NIES-3715</strain>
    </source>
</reference>
<evidence type="ECO:0000313" key="10">
    <source>
        <dbReference type="Proteomes" id="UP001054902"/>
    </source>
</evidence>
<dbReference type="GO" id="GO:0017056">
    <property type="term" value="F:structural constituent of nuclear pore"/>
    <property type="evidence" value="ECO:0007669"/>
    <property type="project" value="UniProtKB-UniRule"/>
</dbReference>